<dbReference type="Gene3D" id="1.25.40.10">
    <property type="entry name" value="Tetratricopeptide repeat domain"/>
    <property type="match status" value="1"/>
</dbReference>
<proteinExistence type="predicted"/>
<sequence length="528" mass="57167">MRGLPLAAAIACATLFGSGHTAFSQDDSEQRLGKVHFATSCNETAQRRFDRAMRYQHSFWYAASKDIYDETAKADPECAMAYWGVALSLLNNPHSPVPAPNLPLGLAAIEKAKAMGAKTQRERDYIDALALMYVDYDKIPHQTRVQSYVKAMEALAARYPDDEEAQIFYAIALNVGASPSDKTYANQLKGAAILEPIFQRSPQHPGVAHYLIHLYDYPAIAEKGLPAALRYAKIAPNAPHAQHMPSHIFTRVGYWKESIAANAASVSAAKASKEPGDQMHGEDYEVYAYLQLGQDDEARGIVGDIKAMKFGPDAFAAAFSQASSPARYMVERGDWKGAASLDVAPSKFPHVMAVTHFARALGAARSGNPAAAKADAAKLVELRDSLREAKNDYWAGQVDVQQQVATAWILYAEGKYDDALKAMATAVAAEDKTEKAPVTPGPLAPARELYGFMLLDRGMAKEALAAFEATMAKEPNRFNGYVGAAKAAEAAGDKAKAKEFYGKLLAMVGDVKSDRPSLTEARTFVASN</sequence>
<dbReference type="InterPro" id="IPR011990">
    <property type="entry name" value="TPR-like_helical_dom_sf"/>
</dbReference>
<evidence type="ECO:0000313" key="3">
    <source>
        <dbReference type="Proteomes" id="UP000480266"/>
    </source>
</evidence>
<dbReference type="Proteomes" id="UP000480266">
    <property type="component" value="Unassembled WGS sequence"/>
</dbReference>
<dbReference type="AlphaFoldDB" id="A0A7C9RIS3"/>
<reference evidence="2" key="1">
    <citation type="submission" date="2020-02" db="EMBL/GenBank/DDBJ databases">
        <title>Draft genome sequence of Candidatus Afipia apatlaquensis IBT-C3, a potential strain for decolorization of textile dyes.</title>
        <authorList>
            <person name="Sanchez-Reyes A."/>
            <person name="Breton-Deval L."/>
            <person name="Mangelson H."/>
            <person name="Sanchez-Flores A."/>
        </authorList>
    </citation>
    <scope>NUCLEOTIDE SEQUENCE [LARGE SCALE GENOMIC DNA]</scope>
    <source>
        <strain evidence="2">IBT-C3</strain>
    </source>
</reference>
<dbReference type="EMBL" id="JAAMRR010001256">
    <property type="protein sequence ID" value="NGX98299.1"/>
    <property type="molecule type" value="Genomic_DNA"/>
</dbReference>
<feature type="chain" id="PRO_5028924987" evidence="1">
    <location>
        <begin position="25"/>
        <end position="528"/>
    </location>
</feature>
<dbReference type="PANTHER" id="PTHR45588:SF1">
    <property type="entry name" value="WW DOMAIN-CONTAINING PROTEIN"/>
    <property type="match status" value="1"/>
</dbReference>
<name>A0A7C9RIS3_9BRAD</name>
<evidence type="ECO:0000256" key="1">
    <source>
        <dbReference type="SAM" id="SignalP"/>
    </source>
</evidence>
<keyword evidence="3" id="KW-1185">Reference proteome</keyword>
<keyword evidence="1" id="KW-0732">Signal</keyword>
<dbReference type="PANTHER" id="PTHR45588">
    <property type="entry name" value="TPR DOMAIN-CONTAINING PROTEIN"/>
    <property type="match status" value="1"/>
</dbReference>
<feature type="signal peptide" evidence="1">
    <location>
        <begin position="1"/>
        <end position="24"/>
    </location>
</feature>
<gene>
    <name evidence="2" type="ORF">G4V63_24755</name>
</gene>
<organism evidence="2 3">
    <name type="scientific">Candidatus Afipia apatlaquensis</name>
    <dbReference type="NCBI Taxonomy" id="2712852"/>
    <lineage>
        <taxon>Bacteria</taxon>
        <taxon>Pseudomonadati</taxon>
        <taxon>Pseudomonadota</taxon>
        <taxon>Alphaproteobacteria</taxon>
        <taxon>Hyphomicrobiales</taxon>
        <taxon>Nitrobacteraceae</taxon>
        <taxon>Afipia</taxon>
    </lineage>
</organism>
<accession>A0A7C9RIS3</accession>
<comment type="caution">
    <text evidence="2">The sequence shown here is derived from an EMBL/GenBank/DDBJ whole genome shotgun (WGS) entry which is preliminary data.</text>
</comment>
<evidence type="ECO:0000313" key="2">
    <source>
        <dbReference type="EMBL" id="NGX98299.1"/>
    </source>
</evidence>
<dbReference type="SUPFAM" id="SSF48452">
    <property type="entry name" value="TPR-like"/>
    <property type="match status" value="1"/>
</dbReference>
<protein>
    <submittedName>
        <fullName evidence="2">Uncharacterized protein</fullName>
    </submittedName>
</protein>